<dbReference type="GO" id="GO:0016787">
    <property type="term" value="F:hydrolase activity"/>
    <property type="evidence" value="ECO:0007669"/>
    <property type="project" value="UniProtKB-KW"/>
</dbReference>
<organism evidence="4 5">
    <name type="scientific">Rhizopogon vesiculosus</name>
    <dbReference type="NCBI Taxonomy" id="180088"/>
    <lineage>
        <taxon>Eukaryota</taxon>
        <taxon>Fungi</taxon>
        <taxon>Dikarya</taxon>
        <taxon>Basidiomycota</taxon>
        <taxon>Agaricomycotina</taxon>
        <taxon>Agaricomycetes</taxon>
        <taxon>Agaricomycetidae</taxon>
        <taxon>Boletales</taxon>
        <taxon>Suillineae</taxon>
        <taxon>Rhizopogonaceae</taxon>
        <taxon>Rhizopogon</taxon>
    </lineage>
</organism>
<dbReference type="Pfam" id="PF01425">
    <property type="entry name" value="Amidase"/>
    <property type="match status" value="2"/>
</dbReference>
<evidence type="ECO:0000259" key="3">
    <source>
        <dbReference type="Pfam" id="PF01425"/>
    </source>
</evidence>
<proteinExistence type="inferred from homology"/>
<dbReference type="Gene3D" id="3.90.1300.10">
    <property type="entry name" value="Amidase signature (AS) domain"/>
    <property type="match status" value="3"/>
</dbReference>
<accession>A0A1J8QGL1</accession>
<dbReference type="Proteomes" id="UP000183567">
    <property type="component" value="Unassembled WGS sequence"/>
</dbReference>
<dbReference type="InterPro" id="IPR036928">
    <property type="entry name" value="AS_sf"/>
</dbReference>
<protein>
    <recommendedName>
        <fullName evidence="3">Amidase domain-containing protein</fullName>
    </recommendedName>
</protein>
<sequence>MECGAVPFVRTNVPQTLMWPESFNNIFGRTSNPYNRSLTPGRRVARVLWFPSKEALWESVLTLEGTEAIRKVLLVAPRRPPNSSICIPSAFCGLYGLRPSPGRVPCGGVVTPLEGQDYILPAFGPMTSSIGRVEAFMKAVTKAKPWLKVSLAVLKKWNEDEYNLTDHDVAWDIWSAGSAEEIMITTSITGEPIIATMELENLDTAKMRGDLLQEYLDYWEATASETGTGRPVDAIICPVAPFVATPHGKNRSYPATIFPVTTVDPNLDAKKPHDFYDDFYKGIYQMYGSETFKNVPVCLQLVWRTLEDEAVVKMTEIVNAALAAAK</sequence>
<comment type="similarity">
    <text evidence="1">Belongs to the amidase family.</text>
</comment>
<keyword evidence="5" id="KW-1185">Reference proteome</keyword>
<dbReference type="SUPFAM" id="SSF75304">
    <property type="entry name" value="Amidase signature (AS) enzymes"/>
    <property type="match status" value="2"/>
</dbReference>
<reference evidence="4 5" key="1">
    <citation type="submission" date="2016-03" db="EMBL/GenBank/DDBJ databases">
        <title>Comparative genomics of the ectomycorrhizal sister species Rhizopogon vinicolor and Rhizopogon vesiculosus (Basidiomycota: Boletales) reveals a divergence of the mating type B locus.</title>
        <authorList>
            <person name="Mujic A.B."/>
            <person name="Kuo A."/>
            <person name="Tritt A."/>
            <person name="Lipzen A."/>
            <person name="Chen C."/>
            <person name="Johnson J."/>
            <person name="Sharma A."/>
            <person name="Barry K."/>
            <person name="Grigoriev I.V."/>
            <person name="Spatafora J.W."/>
        </authorList>
    </citation>
    <scope>NUCLEOTIDE SEQUENCE [LARGE SCALE GENOMIC DNA]</scope>
    <source>
        <strain evidence="4 5">AM-OR11-056</strain>
    </source>
</reference>
<evidence type="ECO:0000256" key="2">
    <source>
        <dbReference type="ARBA" id="ARBA00022801"/>
    </source>
</evidence>
<comment type="caution">
    <text evidence="4">The sequence shown here is derived from an EMBL/GenBank/DDBJ whole genome shotgun (WGS) entry which is preliminary data.</text>
</comment>
<evidence type="ECO:0000313" key="5">
    <source>
        <dbReference type="Proteomes" id="UP000183567"/>
    </source>
</evidence>
<dbReference type="EMBL" id="LVVM01000886">
    <property type="protein sequence ID" value="OJA19799.1"/>
    <property type="molecule type" value="Genomic_DNA"/>
</dbReference>
<feature type="domain" description="Amidase" evidence="3">
    <location>
        <begin position="4"/>
        <end position="41"/>
    </location>
</feature>
<dbReference type="PANTHER" id="PTHR46072">
    <property type="entry name" value="AMIDASE-RELATED-RELATED"/>
    <property type="match status" value="1"/>
</dbReference>
<dbReference type="AlphaFoldDB" id="A0A1J8QGL1"/>
<feature type="domain" description="Amidase" evidence="3">
    <location>
        <begin position="84"/>
        <end position="154"/>
    </location>
</feature>
<gene>
    <name evidence="4" type="ORF">AZE42_05609</name>
</gene>
<name>A0A1J8QGL1_9AGAM</name>
<keyword evidence="2" id="KW-0378">Hydrolase</keyword>
<dbReference type="STRING" id="180088.A0A1J8QGL1"/>
<evidence type="ECO:0000313" key="4">
    <source>
        <dbReference type="EMBL" id="OJA19799.1"/>
    </source>
</evidence>
<evidence type="ECO:0000256" key="1">
    <source>
        <dbReference type="ARBA" id="ARBA00009199"/>
    </source>
</evidence>
<dbReference type="OrthoDB" id="6428749at2759"/>
<dbReference type="InterPro" id="IPR023631">
    <property type="entry name" value="Amidase_dom"/>
</dbReference>